<evidence type="ECO:0000256" key="2">
    <source>
        <dbReference type="SAM" id="Phobius"/>
    </source>
</evidence>
<feature type="transmembrane region" description="Helical" evidence="2">
    <location>
        <begin position="35"/>
        <end position="56"/>
    </location>
</feature>
<keyword evidence="2" id="KW-1133">Transmembrane helix</keyword>
<keyword evidence="2" id="KW-0472">Membrane</keyword>
<accession>A0A9X1HAS2</accession>
<comment type="caution">
    <text evidence="3">The sequence shown here is derived from an EMBL/GenBank/DDBJ whole genome shotgun (WGS) entry which is preliminary data.</text>
</comment>
<feature type="region of interest" description="Disordered" evidence="1">
    <location>
        <begin position="73"/>
        <end position="92"/>
    </location>
</feature>
<gene>
    <name evidence="3" type="ORF">K6T82_10775</name>
</gene>
<evidence type="ECO:0000313" key="3">
    <source>
        <dbReference type="EMBL" id="MBZ4035252.1"/>
    </source>
</evidence>
<feature type="region of interest" description="Disordered" evidence="1">
    <location>
        <begin position="1"/>
        <end position="26"/>
    </location>
</feature>
<keyword evidence="2" id="KW-0812">Transmembrane</keyword>
<proteinExistence type="predicted"/>
<dbReference type="AlphaFoldDB" id="A0A9X1HAS2"/>
<name>A0A9X1HAS2_9FLAO</name>
<keyword evidence="4" id="KW-1185">Reference proteome</keyword>
<dbReference type="Proteomes" id="UP001139366">
    <property type="component" value="Unassembled WGS sequence"/>
</dbReference>
<organism evidence="3 4">
    <name type="scientific">Flavobacterium potami</name>
    <dbReference type="NCBI Taxonomy" id="2872310"/>
    <lineage>
        <taxon>Bacteria</taxon>
        <taxon>Pseudomonadati</taxon>
        <taxon>Bacteroidota</taxon>
        <taxon>Flavobacteriia</taxon>
        <taxon>Flavobacteriales</taxon>
        <taxon>Flavobacteriaceae</taxon>
        <taxon>Flavobacterium</taxon>
    </lineage>
</organism>
<evidence type="ECO:0000313" key="4">
    <source>
        <dbReference type="Proteomes" id="UP001139366"/>
    </source>
</evidence>
<dbReference type="RefSeq" id="WP_219071597.1">
    <property type="nucleotide sequence ID" value="NZ_JAINUY010000003.1"/>
</dbReference>
<protein>
    <submittedName>
        <fullName evidence="3">Uncharacterized protein</fullName>
    </submittedName>
</protein>
<reference evidence="3 4" key="1">
    <citation type="journal article" date="2023" name="Antonie Van Leeuwenhoek">
        <title>Flavobacterium potami sp. nov., a multi-metal resistance genes harbouring bacterium isolated from shallow river silt.</title>
        <authorList>
            <person name="Li S."/>
            <person name="Mao S."/>
            <person name="Mu W."/>
            <person name="Guo B."/>
            <person name="Li C."/>
            <person name="Zhu Q."/>
            <person name="Hou X."/>
            <person name="Zhao Y."/>
            <person name="Wei S."/>
            <person name="Liu H."/>
            <person name="Liu A."/>
        </authorList>
    </citation>
    <scope>NUCLEOTIDE SEQUENCE [LARGE SCALE GENOMIC DNA]</scope>
    <source>
        <strain evidence="3 4">17A</strain>
    </source>
</reference>
<dbReference type="EMBL" id="JAINUY010000003">
    <property type="protein sequence ID" value="MBZ4035252.1"/>
    <property type="molecule type" value="Genomic_DNA"/>
</dbReference>
<sequence length="92" mass="10520">MKKRHKKYYPNIHKTPRGQKGRPVRRKNKYSAVNIGKTIILTILGLVIVLGIIVRVRHFVLYHILDKPHEKATEKALDKGIGRNSLTPNGES</sequence>
<evidence type="ECO:0000256" key="1">
    <source>
        <dbReference type="SAM" id="MobiDB-lite"/>
    </source>
</evidence>